<keyword evidence="6" id="KW-1185">Reference proteome</keyword>
<gene>
    <name evidence="5" type="ORF">NO357_13695</name>
</gene>
<feature type="region of interest" description="Disordered" evidence="2">
    <location>
        <begin position="416"/>
        <end position="441"/>
    </location>
</feature>
<dbReference type="PANTHER" id="PTHR30469:SF15">
    <property type="entry name" value="HLYD FAMILY OF SECRETION PROTEINS"/>
    <property type="match status" value="1"/>
</dbReference>
<evidence type="ECO:0000256" key="2">
    <source>
        <dbReference type="SAM" id="MobiDB-lite"/>
    </source>
</evidence>
<protein>
    <submittedName>
        <fullName evidence="5">Efflux RND transporter periplasmic adaptor subunit</fullName>
    </submittedName>
</protein>
<dbReference type="EMBL" id="JANHAX010000004">
    <property type="protein sequence ID" value="MDQ2090952.1"/>
    <property type="molecule type" value="Genomic_DNA"/>
</dbReference>
<name>A0AAE4B5B2_9RHOB</name>
<dbReference type="InterPro" id="IPR006143">
    <property type="entry name" value="RND_pump_MFP"/>
</dbReference>
<dbReference type="GO" id="GO:1990281">
    <property type="term" value="C:efflux pump complex"/>
    <property type="evidence" value="ECO:0007669"/>
    <property type="project" value="TreeGrafter"/>
</dbReference>
<dbReference type="RefSeq" id="WP_306736241.1">
    <property type="nucleotide sequence ID" value="NZ_JANHAX010000004.1"/>
</dbReference>
<evidence type="ECO:0000256" key="1">
    <source>
        <dbReference type="ARBA" id="ARBA00009477"/>
    </source>
</evidence>
<keyword evidence="3" id="KW-0812">Transmembrane</keyword>
<dbReference type="Gene3D" id="2.40.420.20">
    <property type="match status" value="1"/>
</dbReference>
<reference evidence="5" key="2">
    <citation type="submission" date="2023-02" db="EMBL/GenBank/DDBJ databases">
        <title>'Rhodoalgimonas zhirmunskyi' gen. nov., isolated from a red alga.</title>
        <authorList>
            <person name="Nedashkovskaya O.I."/>
            <person name="Otstavnykh N.Y."/>
            <person name="Bystritskaya E.P."/>
            <person name="Balabanova L.A."/>
            <person name="Isaeva M.P."/>
        </authorList>
    </citation>
    <scope>NUCLEOTIDE SEQUENCE</scope>
    <source>
        <strain evidence="5">KCTC 52189</strain>
    </source>
</reference>
<evidence type="ECO:0000259" key="4">
    <source>
        <dbReference type="Pfam" id="PF25975"/>
    </source>
</evidence>
<organism evidence="5 6">
    <name type="scientific">Marimonas arenosa</name>
    <dbReference type="NCBI Taxonomy" id="1795305"/>
    <lineage>
        <taxon>Bacteria</taxon>
        <taxon>Pseudomonadati</taxon>
        <taxon>Pseudomonadota</taxon>
        <taxon>Alphaproteobacteria</taxon>
        <taxon>Rhodobacterales</taxon>
        <taxon>Paracoccaceae</taxon>
        <taxon>Marimonas</taxon>
    </lineage>
</organism>
<evidence type="ECO:0000256" key="3">
    <source>
        <dbReference type="SAM" id="Phobius"/>
    </source>
</evidence>
<dbReference type="Gene3D" id="1.10.287.470">
    <property type="entry name" value="Helix hairpin bin"/>
    <property type="match status" value="1"/>
</dbReference>
<dbReference type="GO" id="GO:0015562">
    <property type="term" value="F:efflux transmembrane transporter activity"/>
    <property type="evidence" value="ECO:0007669"/>
    <property type="project" value="TreeGrafter"/>
</dbReference>
<dbReference type="AlphaFoldDB" id="A0AAE4B5B2"/>
<proteinExistence type="inferred from homology"/>
<sequence>MISGVLRFGSLIAAAIVGGLIAAWFAGGSESDQAATTGGNGSALPAAGIGAFMTPMAGLAEVTQMPAAERIRLGGYVEASRMVKLTAQAPGRVTYVAGDAGDRVASGQVVVALDDDALRPNYRAAWADLSSQMTGIQDARTQLYNQLEGPRTSPLGGPGYDAYEQLTVPFYNMAQSMFGSMFPGMNGFNSPMGQNGPMLTQQQAQRGFPAASTARAAYERQLSQLAASQSRLDGLDAQLRNRRAMAPWQGAILTRYVRVGDIVQPGQPLADIADVDQLDVRVEVPVALVANLRLGDAVPVTVNDTNHWALVSQIHPAAQPGAHTVTVKLTLPAGAQAAPGMYVLAWIAQPGGGSPSQLAPAVPNSAIVQRGSLPVAFVARPDGTVEMRVLRLGDSQGSNTAVLSGLAVGEHVVAQPSPHLKSGDPIHGGPSRGRAAASTGH</sequence>
<comment type="similarity">
    <text evidence="1">Belongs to the membrane fusion protein (MFP) (TC 8.A.1) family.</text>
</comment>
<accession>A0AAE4B5B2</accession>
<dbReference type="Gene3D" id="2.40.30.170">
    <property type="match status" value="1"/>
</dbReference>
<dbReference type="NCBIfam" id="TIGR01730">
    <property type="entry name" value="RND_mfp"/>
    <property type="match status" value="1"/>
</dbReference>
<feature type="domain" description="CzcB-like C-terminal circularly permuted SH3-like" evidence="4">
    <location>
        <begin position="361"/>
        <end position="421"/>
    </location>
</feature>
<feature type="transmembrane region" description="Helical" evidence="3">
    <location>
        <begin position="5"/>
        <end position="26"/>
    </location>
</feature>
<evidence type="ECO:0000313" key="5">
    <source>
        <dbReference type="EMBL" id="MDQ2090952.1"/>
    </source>
</evidence>
<keyword evidence="3" id="KW-0472">Membrane</keyword>
<evidence type="ECO:0000313" key="6">
    <source>
        <dbReference type="Proteomes" id="UP001226762"/>
    </source>
</evidence>
<dbReference type="InterPro" id="IPR058649">
    <property type="entry name" value="CzcB_C"/>
</dbReference>
<dbReference type="SUPFAM" id="SSF111369">
    <property type="entry name" value="HlyD-like secretion proteins"/>
    <property type="match status" value="1"/>
</dbReference>
<dbReference type="Gene3D" id="2.40.50.100">
    <property type="match status" value="1"/>
</dbReference>
<reference evidence="5" key="1">
    <citation type="submission" date="2022-07" db="EMBL/GenBank/DDBJ databases">
        <authorList>
            <person name="Otstavnykh N."/>
            <person name="Isaeva M."/>
            <person name="Bystritskaya E."/>
        </authorList>
    </citation>
    <scope>NUCLEOTIDE SEQUENCE</scope>
    <source>
        <strain evidence="5">KCTC 52189</strain>
    </source>
</reference>
<dbReference type="PANTHER" id="PTHR30469">
    <property type="entry name" value="MULTIDRUG RESISTANCE PROTEIN MDTA"/>
    <property type="match status" value="1"/>
</dbReference>
<dbReference type="Proteomes" id="UP001226762">
    <property type="component" value="Unassembled WGS sequence"/>
</dbReference>
<comment type="caution">
    <text evidence="5">The sequence shown here is derived from an EMBL/GenBank/DDBJ whole genome shotgun (WGS) entry which is preliminary data.</text>
</comment>
<keyword evidence="3" id="KW-1133">Transmembrane helix</keyword>
<dbReference type="Pfam" id="PF25975">
    <property type="entry name" value="CzcB_C"/>
    <property type="match status" value="1"/>
</dbReference>